<dbReference type="SUPFAM" id="SSF52091">
    <property type="entry name" value="SpoIIaa-like"/>
    <property type="match status" value="1"/>
</dbReference>
<dbReference type="EMBL" id="CP068985">
    <property type="protein sequence ID" value="QYC45683.1"/>
    <property type="molecule type" value="Genomic_DNA"/>
</dbReference>
<dbReference type="Proteomes" id="UP000824681">
    <property type="component" value="Chromosome"/>
</dbReference>
<gene>
    <name evidence="2" type="ORF">Nocox_40700</name>
</gene>
<dbReference type="Gene3D" id="3.30.750.24">
    <property type="entry name" value="STAS domain"/>
    <property type="match status" value="1"/>
</dbReference>
<dbReference type="Pfam" id="PF13466">
    <property type="entry name" value="STAS_2"/>
    <property type="match status" value="1"/>
</dbReference>
<name>A0ABX8UD83_9ACTN</name>
<feature type="domain" description="STAS" evidence="1">
    <location>
        <begin position="22"/>
        <end position="80"/>
    </location>
</feature>
<dbReference type="InterPro" id="IPR036513">
    <property type="entry name" value="STAS_dom_sf"/>
</dbReference>
<dbReference type="InterPro" id="IPR002645">
    <property type="entry name" value="STAS_dom"/>
</dbReference>
<dbReference type="PROSITE" id="PS50801">
    <property type="entry name" value="STAS"/>
    <property type="match status" value="1"/>
</dbReference>
<accession>A0ABX8UD83</accession>
<protein>
    <recommendedName>
        <fullName evidence="1">STAS domain-containing protein</fullName>
    </recommendedName>
</protein>
<proteinExistence type="predicted"/>
<evidence type="ECO:0000259" key="1">
    <source>
        <dbReference type="PROSITE" id="PS50801"/>
    </source>
</evidence>
<evidence type="ECO:0000313" key="3">
    <source>
        <dbReference type="Proteomes" id="UP000824681"/>
    </source>
</evidence>
<keyword evidence="3" id="KW-1185">Reference proteome</keyword>
<evidence type="ECO:0000313" key="2">
    <source>
        <dbReference type="EMBL" id="QYC45683.1"/>
    </source>
</evidence>
<dbReference type="InterPro" id="IPR058548">
    <property type="entry name" value="MlaB-like_STAS"/>
</dbReference>
<reference evidence="2 3" key="1">
    <citation type="journal article" date="2021" name="ACS Chem. Biol.">
        <title>Genomic-Led Discovery of a Novel Glycopeptide Antibiotic by Nonomuraea coxensis DSM 45129.</title>
        <authorList>
            <person name="Yushchuk O."/>
            <person name="Vior N.M."/>
            <person name="Andreo-Vidal A."/>
            <person name="Berini F."/>
            <person name="Ruckert C."/>
            <person name="Busche T."/>
            <person name="Binda E."/>
            <person name="Kalinowski J."/>
            <person name="Truman A.W."/>
            <person name="Marinelli F."/>
        </authorList>
    </citation>
    <scope>NUCLEOTIDE SEQUENCE [LARGE SCALE GENOMIC DNA]</scope>
    <source>
        <strain evidence="2 3">DSM 45129</strain>
    </source>
</reference>
<organism evidence="2 3">
    <name type="scientific">Nonomuraea coxensis DSM 45129</name>
    <dbReference type="NCBI Taxonomy" id="1122611"/>
    <lineage>
        <taxon>Bacteria</taxon>
        <taxon>Bacillati</taxon>
        <taxon>Actinomycetota</taxon>
        <taxon>Actinomycetes</taxon>
        <taxon>Streptosporangiales</taxon>
        <taxon>Streptosporangiaceae</taxon>
        <taxon>Nonomuraea</taxon>
    </lineage>
</organism>
<sequence>MKGGVRSVNRLEDRLLYQDEQLKVTVRAAADGPAVTLVGQVDASNSYALAVALTGCRRGEQIVVDTGGLTFIDVSGLRVLALPALPPEQRWIRLRNLTAYQVRLLRLMGWYQESRAHQLPI</sequence>